<dbReference type="EMBL" id="JBHSKP010000029">
    <property type="protein sequence ID" value="MFC5156043.1"/>
    <property type="molecule type" value="Genomic_DNA"/>
</dbReference>
<comment type="caution">
    <text evidence="3">The sequence shown here is derived from an EMBL/GenBank/DDBJ whole genome shotgun (WGS) entry which is preliminary data.</text>
</comment>
<accession>A0ABW0ATD1</accession>
<reference evidence="4" key="1">
    <citation type="journal article" date="2019" name="Int. J. Syst. Evol. Microbiol.">
        <title>The Global Catalogue of Microorganisms (GCM) 10K type strain sequencing project: providing services to taxonomists for standard genome sequencing and annotation.</title>
        <authorList>
            <consortium name="The Broad Institute Genomics Platform"/>
            <consortium name="The Broad Institute Genome Sequencing Center for Infectious Disease"/>
            <person name="Wu L."/>
            <person name="Ma J."/>
        </authorList>
    </citation>
    <scope>NUCLEOTIDE SEQUENCE [LARGE SCALE GENOMIC DNA]</scope>
    <source>
        <strain evidence="4">PCU 266</strain>
    </source>
</reference>
<organism evidence="3 4">
    <name type="scientific">Streptomyces amakusaensis</name>
    <dbReference type="NCBI Taxonomy" id="67271"/>
    <lineage>
        <taxon>Bacteria</taxon>
        <taxon>Bacillati</taxon>
        <taxon>Actinomycetota</taxon>
        <taxon>Actinomycetes</taxon>
        <taxon>Kitasatosporales</taxon>
        <taxon>Streptomycetaceae</taxon>
        <taxon>Streptomyces</taxon>
    </lineage>
</organism>
<dbReference type="RefSeq" id="WP_344486008.1">
    <property type="nucleotide sequence ID" value="NZ_BAAASB010000032.1"/>
</dbReference>
<evidence type="ECO:0000256" key="1">
    <source>
        <dbReference type="SAM" id="MobiDB-lite"/>
    </source>
</evidence>
<evidence type="ECO:0000313" key="3">
    <source>
        <dbReference type="EMBL" id="MFC5156043.1"/>
    </source>
</evidence>
<proteinExistence type="predicted"/>
<keyword evidence="4" id="KW-1185">Reference proteome</keyword>
<dbReference type="SUPFAM" id="SSF47413">
    <property type="entry name" value="lambda repressor-like DNA-binding domains"/>
    <property type="match status" value="1"/>
</dbReference>
<dbReference type="InterPro" id="IPR010982">
    <property type="entry name" value="Lambda_DNA-bd_dom_sf"/>
</dbReference>
<name>A0ABW0ATD1_9ACTN</name>
<dbReference type="Proteomes" id="UP001596160">
    <property type="component" value="Unassembled WGS sequence"/>
</dbReference>
<protein>
    <submittedName>
        <fullName evidence="3">Helix-turn-helix domain-containing protein</fullName>
    </submittedName>
</protein>
<feature type="region of interest" description="Disordered" evidence="1">
    <location>
        <begin position="139"/>
        <end position="182"/>
    </location>
</feature>
<sequence>MTTQGQDDVQCPAAGCTNPLEQKPTGRRRLYCSDNCGTRYRKYQQDLPKTINDAYALQTAKELEERVRVLVSLVESGQPVDALREIRQATNAFLTLRGAMVQQAHDRKIKSSELGTVLHVSPDTLRRWKEVYARRRGKRTSLPAGISKPRAEARVPSPRHPEPAPNLSDPAGPPTEGPPTTGTAATVLARALSRLHRESGLSFSALGRAVGVHRSYISRLVSGQRLPSWKTARRFAAACDADPEDLRPLWNAARGYRVPQPGTLHAALRGMNLAAGHLTPDTLTTRTGHTLTTHDVTGLLSGTRVTDWTKVETLVTALGGQPDLIRPLWETASAHPGPTVQYFNPTPAETASALKKFGIGVQP</sequence>
<dbReference type="Gene3D" id="1.10.260.40">
    <property type="entry name" value="lambda repressor-like DNA-binding domains"/>
    <property type="match status" value="1"/>
</dbReference>
<evidence type="ECO:0000259" key="2">
    <source>
        <dbReference type="PROSITE" id="PS50943"/>
    </source>
</evidence>
<dbReference type="InterPro" id="IPR001387">
    <property type="entry name" value="Cro/C1-type_HTH"/>
</dbReference>
<dbReference type="PROSITE" id="PS50943">
    <property type="entry name" value="HTH_CROC1"/>
    <property type="match status" value="1"/>
</dbReference>
<dbReference type="SMART" id="SM00530">
    <property type="entry name" value="HTH_XRE"/>
    <property type="match status" value="1"/>
</dbReference>
<gene>
    <name evidence="3" type="ORF">ACFPRH_30455</name>
</gene>
<dbReference type="Pfam" id="PF13560">
    <property type="entry name" value="HTH_31"/>
    <property type="match status" value="1"/>
</dbReference>
<dbReference type="CDD" id="cd00093">
    <property type="entry name" value="HTH_XRE"/>
    <property type="match status" value="1"/>
</dbReference>
<evidence type="ECO:0000313" key="4">
    <source>
        <dbReference type="Proteomes" id="UP001596160"/>
    </source>
</evidence>
<feature type="domain" description="HTH cro/C1-type" evidence="2">
    <location>
        <begin position="200"/>
        <end position="246"/>
    </location>
</feature>